<dbReference type="NCBIfam" id="TIGR03086">
    <property type="entry name" value="TIGR03086 family metal-binding protein"/>
    <property type="match status" value="1"/>
</dbReference>
<dbReference type="RefSeq" id="WP_344472782.1">
    <property type="nucleotide sequence ID" value="NZ_BAAASB010000002.1"/>
</dbReference>
<dbReference type="InterPro" id="IPR034660">
    <property type="entry name" value="DinB/YfiT-like"/>
</dbReference>
<dbReference type="NCBIfam" id="TIGR03083">
    <property type="entry name" value="maleylpyruvate isomerase family mycothiol-dependent enzyme"/>
    <property type="match status" value="1"/>
</dbReference>
<dbReference type="InterPro" id="IPR024344">
    <property type="entry name" value="MDMPI_metal-binding"/>
</dbReference>
<dbReference type="InterPro" id="IPR017517">
    <property type="entry name" value="Maleyloyr_isom"/>
</dbReference>
<evidence type="ECO:0000259" key="1">
    <source>
        <dbReference type="Pfam" id="PF11716"/>
    </source>
</evidence>
<dbReference type="Gene3D" id="1.20.120.450">
    <property type="entry name" value="dinb family like domain"/>
    <property type="match status" value="1"/>
</dbReference>
<accession>A0ABW0ACN3</accession>
<dbReference type="SUPFAM" id="SSF109854">
    <property type="entry name" value="DinB/YfiT-like putative metalloenzymes"/>
    <property type="match status" value="1"/>
</dbReference>
<comment type="caution">
    <text evidence="2">The sequence shown here is derived from an EMBL/GenBank/DDBJ whole genome shotgun (WGS) entry which is preliminary data.</text>
</comment>
<evidence type="ECO:0000313" key="2">
    <source>
        <dbReference type="EMBL" id="MFC5150140.1"/>
    </source>
</evidence>
<dbReference type="InterPro" id="IPR017520">
    <property type="entry name" value="CHP03086"/>
</dbReference>
<feature type="domain" description="Mycothiol-dependent maleylpyruvate isomerase metal-binding" evidence="1">
    <location>
        <begin position="9"/>
        <end position="128"/>
    </location>
</feature>
<organism evidence="2 3">
    <name type="scientific">Streptomyces amakusaensis</name>
    <dbReference type="NCBI Taxonomy" id="67271"/>
    <lineage>
        <taxon>Bacteria</taxon>
        <taxon>Bacillati</taxon>
        <taxon>Actinomycetota</taxon>
        <taxon>Actinomycetes</taxon>
        <taxon>Kitasatosporales</taxon>
        <taxon>Streptomycetaceae</taxon>
        <taxon>Streptomyces</taxon>
    </lineage>
</organism>
<gene>
    <name evidence="2" type="ORF">ACFPRH_00165</name>
</gene>
<sequence length="190" mass="20908">MNDFRLLHERAADQFAELLKTLTPERMGDPTPCPEFDVRALLAHVVNSTHWMAFVGEGGDFRTAPTWSEEVADGEWVAVYEEARRRFDRAWADDAKLARTTELPWGTMPGAGAVASAVMETATHTWDLSRALGHPLVLDPEPAEAVLPLAREALTADRRGEEVPFGPVREAGPDAGAHERLAAWLGREVS</sequence>
<proteinExistence type="predicted"/>
<reference evidence="3" key="1">
    <citation type="journal article" date="2019" name="Int. J. Syst. Evol. Microbiol.">
        <title>The Global Catalogue of Microorganisms (GCM) 10K type strain sequencing project: providing services to taxonomists for standard genome sequencing and annotation.</title>
        <authorList>
            <consortium name="The Broad Institute Genomics Platform"/>
            <consortium name="The Broad Institute Genome Sequencing Center for Infectious Disease"/>
            <person name="Wu L."/>
            <person name="Ma J."/>
        </authorList>
    </citation>
    <scope>NUCLEOTIDE SEQUENCE [LARGE SCALE GENOMIC DNA]</scope>
    <source>
        <strain evidence="3">PCU 266</strain>
    </source>
</reference>
<dbReference type="Proteomes" id="UP001596160">
    <property type="component" value="Unassembled WGS sequence"/>
</dbReference>
<evidence type="ECO:0000313" key="3">
    <source>
        <dbReference type="Proteomes" id="UP001596160"/>
    </source>
</evidence>
<protein>
    <submittedName>
        <fullName evidence="2">TIGR03086 family metal-binding protein</fullName>
    </submittedName>
</protein>
<keyword evidence="3" id="KW-1185">Reference proteome</keyword>
<dbReference type="Pfam" id="PF11716">
    <property type="entry name" value="MDMPI_N"/>
    <property type="match status" value="1"/>
</dbReference>
<dbReference type="EMBL" id="JBHSKP010000001">
    <property type="protein sequence ID" value="MFC5150140.1"/>
    <property type="molecule type" value="Genomic_DNA"/>
</dbReference>
<name>A0ABW0ACN3_9ACTN</name>